<dbReference type="InterPro" id="IPR005119">
    <property type="entry name" value="LysR_subst-bd"/>
</dbReference>
<dbReference type="PANTHER" id="PTHR30346">
    <property type="entry name" value="TRANSCRIPTIONAL DUAL REGULATOR HCAR-RELATED"/>
    <property type="match status" value="1"/>
</dbReference>
<gene>
    <name evidence="7" type="ORF">R3Q59_36940</name>
</gene>
<dbReference type="PRINTS" id="PR00039">
    <property type="entry name" value="HTHLYSR"/>
</dbReference>
<dbReference type="Gene3D" id="3.40.190.290">
    <property type="match status" value="1"/>
</dbReference>
<evidence type="ECO:0000313" key="7">
    <source>
        <dbReference type="EMBL" id="MDV6286072.1"/>
    </source>
</evidence>
<keyword evidence="3" id="KW-0238">DNA-binding</keyword>
<accession>A0ABU4CSL1</accession>
<keyword evidence="5" id="KW-0804">Transcription</keyword>
<dbReference type="PANTHER" id="PTHR30346:SF28">
    <property type="entry name" value="HTH-TYPE TRANSCRIPTIONAL REGULATOR CYNR"/>
    <property type="match status" value="1"/>
</dbReference>
<evidence type="ECO:0000259" key="6">
    <source>
        <dbReference type="PROSITE" id="PS50931"/>
    </source>
</evidence>
<comment type="similarity">
    <text evidence="1">Belongs to the LysR transcriptional regulatory family.</text>
</comment>
<dbReference type="SUPFAM" id="SSF46785">
    <property type="entry name" value="Winged helix' DNA-binding domain"/>
    <property type="match status" value="1"/>
</dbReference>
<dbReference type="PROSITE" id="PS50931">
    <property type="entry name" value="HTH_LYSR"/>
    <property type="match status" value="1"/>
</dbReference>
<protein>
    <submittedName>
        <fullName evidence="7">LysR family transcriptional regulator</fullName>
    </submittedName>
</protein>
<organism evidence="7 8">
    <name type="scientific">Rhodococcus jostii</name>
    <dbReference type="NCBI Taxonomy" id="132919"/>
    <lineage>
        <taxon>Bacteria</taxon>
        <taxon>Bacillati</taxon>
        <taxon>Actinomycetota</taxon>
        <taxon>Actinomycetes</taxon>
        <taxon>Mycobacteriales</taxon>
        <taxon>Nocardiaceae</taxon>
        <taxon>Rhodococcus</taxon>
    </lineage>
</organism>
<proteinExistence type="inferred from homology"/>
<keyword evidence="8" id="KW-1185">Reference proteome</keyword>
<evidence type="ECO:0000256" key="5">
    <source>
        <dbReference type="ARBA" id="ARBA00023163"/>
    </source>
</evidence>
<dbReference type="Gene3D" id="1.10.10.10">
    <property type="entry name" value="Winged helix-like DNA-binding domain superfamily/Winged helix DNA-binding domain"/>
    <property type="match status" value="1"/>
</dbReference>
<evidence type="ECO:0000313" key="8">
    <source>
        <dbReference type="Proteomes" id="UP001185737"/>
    </source>
</evidence>
<feature type="domain" description="HTH lysR-type" evidence="6">
    <location>
        <begin position="1"/>
        <end position="58"/>
    </location>
</feature>
<sequence length="321" mass="34756">MQLRELQWFTTLAETEHITEASIRLNISQPTLSRALARIERKLGVQLFDRHQNRLRLNRYGKLYQAHALRALNELDRAEQRIATLVDPDRGSVSLGFAHSFGGWLIPDLLMRYRGVASSTSFELHGGACDSVVDSVRQGKIDIGFVAPEPAADDLVWIPLGHEALCLRVPAGHAFEGHDHIAMTDVSDEPMVALKAGHGLRQATDRLCREAGFRPRIALEATELPTLHALVAAGLGVAVVPAAPSGHPSATGTVPLSDPTAFRCYGAVIRRHGPSSQAARRFLKFVAGVSAIPARADRAPSEGTPRRVLRPAVPGAWPVSA</sequence>
<dbReference type="Pfam" id="PF03466">
    <property type="entry name" value="LysR_substrate"/>
    <property type="match status" value="1"/>
</dbReference>
<dbReference type="InterPro" id="IPR036390">
    <property type="entry name" value="WH_DNA-bd_sf"/>
</dbReference>
<dbReference type="Proteomes" id="UP001185737">
    <property type="component" value="Unassembled WGS sequence"/>
</dbReference>
<dbReference type="InterPro" id="IPR000847">
    <property type="entry name" value="LysR_HTH_N"/>
</dbReference>
<reference evidence="7 8" key="1">
    <citation type="submission" date="2023-10" db="EMBL/GenBank/DDBJ databases">
        <title>Development of a sustainable strategy for remediation of hydrocarbon-contaminated territories based on the waste exchange concept.</title>
        <authorList>
            <person name="Krivoruchko A."/>
        </authorList>
    </citation>
    <scope>NUCLEOTIDE SEQUENCE [LARGE SCALE GENOMIC DNA]</scope>
    <source>
        <strain evidence="7 8">IEGM 60</strain>
    </source>
</reference>
<evidence type="ECO:0000256" key="3">
    <source>
        <dbReference type="ARBA" id="ARBA00023125"/>
    </source>
</evidence>
<keyword evidence="4" id="KW-0010">Activator</keyword>
<dbReference type="SUPFAM" id="SSF53850">
    <property type="entry name" value="Periplasmic binding protein-like II"/>
    <property type="match status" value="1"/>
</dbReference>
<dbReference type="EMBL" id="JAWLKA010000032">
    <property type="protein sequence ID" value="MDV6286072.1"/>
    <property type="molecule type" value="Genomic_DNA"/>
</dbReference>
<evidence type="ECO:0000256" key="1">
    <source>
        <dbReference type="ARBA" id="ARBA00009437"/>
    </source>
</evidence>
<keyword evidence="2" id="KW-0805">Transcription regulation</keyword>
<name>A0ABU4CSL1_RHOJO</name>
<comment type="caution">
    <text evidence="7">The sequence shown here is derived from an EMBL/GenBank/DDBJ whole genome shotgun (WGS) entry which is preliminary data.</text>
</comment>
<evidence type="ECO:0000256" key="4">
    <source>
        <dbReference type="ARBA" id="ARBA00023159"/>
    </source>
</evidence>
<dbReference type="InterPro" id="IPR036388">
    <property type="entry name" value="WH-like_DNA-bd_sf"/>
</dbReference>
<evidence type="ECO:0000256" key="2">
    <source>
        <dbReference type="ARBA" id="ARBA00023015"/>
    </source>
</evidence>
<dbReference type="Pfam" id="PF00126">
    <property type="entry name" value="HTH_1"/>
    <property type="match status" value="1"/>
</dbReference>
<dbReference type="RefSeq" id="WP_095869839.1">
    <property type="nucleotide sequence ID" value="NZ_JAWLKA010000032.1"/>
</dbReference>